<gene>
    <name evidence="1" type="ORF">EST38_g11057</name>
</gene>
<sequence length="428" mass="48110">MTDYSAQGKTRDWNVVDITECNSFQGAYTCLSRGTSLRGTLVLRPFDESLLNGPLDGALRQEYRELNYLDAITQLRYDGKLPDQIVQKTRGTTIAAYRAWKKSNEEDAWHPKIRNELFADVTPAVDLPPFKNPLKRKNAQIDQHGVKKKRKVGAPKNLPVRLMWQAPAGPAWDGSDYSCAYDVWTTILYSIWDSYGITKEVESLSPAMEAMVGGFAALTPGSIEEGSDLTQVRNRWRQTLRLTHHDEYPVGVEGADMVTLSRHLLGMELKFGDAEVECSTCRVRLVRSDLRHKLLGLYNVVTDDKSIDNNVKQMFEPVGICPQCPGKLLVVHELRDLMCYEVMGQDITLSPAIDVGLREYYRLAGIIYYGTFHFVSRIITKAAKIYYHDGMDGTSAVFDGVLNDSYDLSALNKCNGRSASIAIYIRAV</sequence>
<dbReference type="AlphaFoldDB" id="A0A4Q2D8L1"/>
<organism evidence="1 2">
    <name type="scientific">Candolleomyces aberdarensis</name>
    <dbReference type="NCBI Taxonomy" id="2316362"/>
    <lineage>
        <taxon>Eukaryota</taxon>
        <taxon>Fungi</taxon>
        <taxon>Dikarya</taxon>
        <taxon>Basidiomycota</taxon>
        <taxon>Agaricomycotina</taxon>
        <taxon>Agaricomycetes</taxon>
        <taxon>Agaricomycetidae</taxon>
        <taxon>Agaricales</taxon>
        <taxon>Agaricineae</taxon>
        <taxon>Psathyrellaceae</taxon>
        <taxon>Candolleomyces</taxon>
    </lineage>
</organism>
<comment type="caution">
    <text evidence="1">The sequence shown here is derived from an EMBL/GenBank/DDBJ whole genome shotgun (WGS) entry which is preliminary data.</text>
</comment>
<dbReference type="STRING" id="2316362.A0A4Q2D8L1"/>
<reference evidence="1 2" key="1">
    <citation type="submission" date="2019-01" db="EMBL/GenBank/DDBJ databases">
        <title>Draft genome sequence of Psathyrella aberdarensis IHI B618.</title>
        <authorList>
            <person name="Buettner E."/>
            <person name="Kellner H."/>
        </authorList>
    </citation>
    <scope>NUCLEOTIDE SEQUENCE [LARGE SCALE GENOMIC DNA]</scope>
    <source>
        <strain evidence="1 2">IHI B618</strain>
    </source>
</reference>
<protein>
    <submittedName>
        <fullName evidence="1">Uncharacterized protein</fullName>
    </submittedName>
</protein>
<evidence type="ECO:0000313" key="1">
    <source>
        <dbReference type="EMBL" id="RXW14794.1"/>
    </source>
</evidence>
<proteinExistence type="predicted"/>
<name>A0A4Q2D8L1_9AGAR</name>
<dbReference type="Proteomes" id="UP000290288">
    <property type="component" value="Unassembled WGS sequence"/>
</dbReference>
<dbReference type="EMBL" id="SDEE01000644">
    <property type="protein sequence ID" value="RXW14794.1"/>
    <property type="molecule type" value="Genomic_DNA"/>
</dbReference>
<accession>A0A4Q2D8L1</accession>
<keyword evidence="2" id="KW-1185">Reference proteome</keyword>
<evidence type="ECO:0000313" key="2">
    <source>
        <dbReference type="Proteomes" id="UP000290288"/>
    </source>
</evidence>
<dbReference type="OrthoDB" id="3247165at2759"/>